<evidence type="ECO:0000256" key="3">
    <source>
        <dbReference type="ARBA" id="ARBA00023172"/>
    </source>
</evidence>
<proteinExistence type="predicted"/>
<sequence>MSAKVSLPRSVHKVISRGREYFYFQTGRGTSHAGQRIPLPNDPTKPEFWNAIRQAQGAGGSVPTDTIGALIDAYETAWPGLPRKLSPGTQEHYRRHLKHIRNAWGDLPAASLRPAHVLALIEKIGADRPGTANNTLDALRAMSRWAMGPRDLLARDPTQGVPHFDKGEGHRPWTVEQLKIADDNFTGTLRRAYLLGRWTGQRISDVVRLGWTDVDEGGFNLPQKKTGVQPWCPIFPELEAEMQGWEKRPGPFLLQETGKNAGKPVTANQMWKIFDQAREAYPQLEGAVWHGLRANAVIRLRQAGHSGQQISDMVGMSVEMIERYSRYADRKAGGQAVLRELRERKQDKTVKQWKTVK</sequence>
<dbReference type="STRING" id="564137.SAMN04488238_10696"/>
<gene>
    <name evidence="6" type="ORF">SAMN04488238_10696</name>
</gene>
<feature type="domain" description="Core-binding (CB)" evidence="5">
    <location>
        <begin position="65"/>
        <end position="147"/>
    </location>
</feature>
<dbReference type="Proteomes" id="UP000198539">
    <property type="component" value="Unassembled WGS sequence"/>
</dbReference>
<evidence type="ECO:0000259" key="5">
    <source>
        <dbReference type="PROSITE" id="PS51900"/>
    </source>
</evidence>
<evidence type="ECO:0000256" key="2">
    <source>
        <dbReference type="ARBA" id="ARBA00023125"/>
    </source>
</evidence>
<accession>A0A1H2ZXB9</accession>
<dbReference type="Pfam" id="PF00589">
    <property type="entry name" value="Phage_integrase"/>
    <property type="match status" value="1"/>
</dbReference>
<evidence type="ECO:0000256" key="1">
    <source>
        <dbReference type="ARBA" id="ARBA00022908"/>
    </source>
</evidence>
<keyword evidence="2 4" id="KW-0238">DNA-binding</keyword>
<dbReference type="InterPro" id="IPR010998">
    <property type="entry name" value="Integrase_recombinase_N"/>
</dbReference>
<dbReference type="AlphaFoldDB" id="A0A1H2ZXB9"/>
<keyword evidence="1" id="KW-0229">DNA integration</keyword>
<dbReference type="GO" id="GO:0015074">
    <property type="term" value="P:DNA integration"/>
    <property type="evidence" value="ECO:0007669"/>
    <property type="project" value="UniProtKB-KW"/>
</dbReference>
<dbReference type="OrthoDB" id="7510934at2"/>
<protein>
    <submittedName>
        <fullName evidence="6">Phage integrase family protein</fullName>
    </submittedName>
</protein>
<evidence type="ECO:0000313" key="7">
    <source>
        <dbReference type="Proteomes" id="UP000198539"/>
    </source>
</evidence>
<name>A0A1H2ZXB9_9RHOB</name>
<keyword evidence="3" id="KW-0233">DNA recombination</keyword>
<dbReference type="PROSITE" id="PS51900">
    <property type="entry name" value="CB"/>
    <property type="match status" value="1"/>
</dbReference>
<evidence type="ECO:0000256" key="4">
    <source>
        <dbReference type="PROSITE-ProRule" id="PRU01248"/>
    </source>
</evidence>
<dbReference type="InterPro" id="IPR011010">
    <property type="entry name" value="DNA_brk_join_enz"/>
</dbReference>
<dbReference type="Gene3D" id="1.10.150.130">
    <property type="match status" value="1"/>
</dbReference>
<dbReference type="GO" id="GO:0003677">
    <property type="term" value="F:DNA binding"/>
    <property type="evidence" value="ECO:0007669"/>
    <property type="project" value="UniProtKB-UniRule"/>
</dbReference>
<dbReference type="InterPro" id="IPR002104">
    <property type="entry name" value="Integrase_catalytic"/>
</dbReference>
<dbReference type="SUPFAM" id="SSF56349">
    <property type="entry name" value="DNA breaking-rejoining enzymes"/>
    <property type="match status" value="1"/>
</dbReference>
<reference evidence="6 7" key="1">
    <citation type="submission" date="2016-10" db="EMBL/GenBank/DDBJ databases">
        <authorList>
            <person name="de Groot N.N."/>
        </authorList>
    </citation>
    <scope>NUCLEOTIDE SEQUENCE [LARGE SCALE GENOMIC DNA]</scope>
    <source>
        <strain evidence="6 7">CGMCC 1.8894</strain>
    </source>
</reference>
<dbReference type="EMBL" id="FNOM01000006">
    <property type="protein sequence ID" value="SDX21534.1"/>
    <property type="molecule type" value="Genomic_DNA"/>
</dbReference>
<organism evidence="6 7">
    <name type="scientific">Roseicitreum antarcticum</name>
    <dbReference type="NCBI Taxonomy" id="564137"/>
    <lineage>
        <taxon>Bacteria</taxon>
        <taxon>Pseudomonadati</taxon>
        <taxon>Pseudomonadota</taxon>
        <taxon>Alphaproteobacteria</taxon>
        <taxon>Rhodobacterales</taxon>
        <taxon>Paracoccaceae</taxon>
        <taxon>Roseicitreum</taxon>
    </lineage>
</organism>
<dbReference type="GO" id="GO:0006310">
    <property type="term" value="P:DNA recombination"/>
    <property type="evidence" value="ECO:0007669"/>
    <property type="project" value="UniProtKB-KW"/>
</dbReference>
<dbReference type="InterPro" id="IPR044068">
    <property type="entry name" value="CB"/>
</dbReference>
<dbReference type="Gene3D" id="1.10.443.10">
    <property type="entry name" value="Intergrase catalytic core"/>
    <property type="match status" value="1"/>
</dbReference>
<dbReference type="InterPro" id="IPR013762">
    <property type="entry name" value="Integrase-like_cat_sf"/>
</dbReference>
<evidence type="ECO:0000313" key="6">
    <source>
        <dbReference type="EMBL" id="SDX21534.1"/>
    </source>
</evidence>
<keyword evidence="7" id="KW-1185">Reference proteome</keyword>